<dbReference type="PANTHER" id="PTHR45947">
    <property type="entry name" value="SULFOQUINOVOSYL TRANSFERASE SQD2"/>
    <property type="match status" value="1"/>
</dbReference>
<proteinExistence type="predicted"/>
<evidence type="ECO:0000259" key="1">
    <source>
        <dbReference type="Pfam" id="PF00534"/>
    </source>
</evidence>
<reference evidence="2 3" key="1">
    <citation type="submission" date="2018-08" db="EMBL/GenBank/DDBJ databases">
        <title>A genome reference for cultivated species of the human gut microbiota.</title>
        <authorList>
            <person name="Zou Y."/>
            <person name="Xue W."/>
            <person name="Luo G."/>
        </authorList>
    </citation>
    <scope>NUCLEOTIDE SEQUENCE [LARGE SCALE GENOMIC DNA]</scope>
    <source>
        <strain evidence="2 3">AM40-15AC</strain>
    </source>
</reference>
<dbReference type="Proteomes" id="UP000284883">
    <property type="component" value="Unassembled WGS sequence"/>
</dbReference>
<dbReference type="EMBL" id="QSGQ01000001">
    <property type="protein sequence ID" value="RHB42484.1"/>
    <property type="molecule type" value="Genomic_DNA"/>
</dbReference>
<keyword evidence="2" id="KW-0808">Transferase</keyword>
<dbReference type="RefSeq" id="WP_117682534.1">
    <property type="nucleotide sequence ID" value="NZ_QSGQ01000001.1"/>
</dbReference>
<comment type="caution">
    <text evidence="2">The sequence shown here is derived from an EMBL/GenBank/DDBJ whole genome shotgun (WGS) entry which is preliminary data.</text>
</comment>
<evidence type="ECO:0000313" key="3">
    <source>
        <dbReference type="Proteomes" id="UP000284883"/>
    </source>
</evidence>
<organism evidence="2 3">
    <name type="scientific">Dorea formicigenerans</name>
    <dbReference type="NCBI Taxonomy" id="39486"/>
    <lineage>
        <taxon>Bacteria</taxon>
        <taxon>Bacillati</taxon>
        <taxon>Bacillota</taxon>
        <taxon>Clostridia</taxon>
        <taxon>Lachnospirales</taxon>
        <taxon>Lachnospiraceae</taxon>
        <taxon>Dorea</taxon>
    </lineage>
</organism>
<accession>A0A413W8L3</accession>
<name>A0A413W8L3_9FIRM</name>
<dbReference type="InterPro" id="IPR001296">
    <property type="entry name" value="Glyco_trans_1"/>
</dbReference>
<sequence length="364" mass="42178">MKKYLVFGMSSLMGGVEAFLINYVEQMMDEENVFEFVFFNTVPEVVEKTELKKCKYHVVPSRTRNWFGYYQGLKKIIKEGKYDVLWYNVCTLSDITLLKLAYKYQVPCRIVHSHNSENMGNRIVGILHNIHKKSVSKYATEFFACSEKAADFMFSHKIQNIRIINNAIITEKYKYDKGIRETVRKNLGIKDEMVVGHVGRFHMQKNHFFIMEIFRQLTLLEGACKLMLIGSGELKEQIVEIAKQEQMEESIIFLENRMDVNELLQAMDVFLFPSLFEGLGLALVEAQAADLPCVISDTIPEAAILSKKVFPMSLESPAIEWAKKIMECAQNNNRSNQVELLREKHYDISENAILLKEYLNSKYI</sequence>
<feature type="domain" description="Glycosyl transferase family 1" evidence="1">
    <location>
        <begin position="180"/>
        <end position="334"/>
    </location>
</feature>
<evidence type="ECO:0000313" key="2">
    <source>
        <dbReference type="EMBL" id="RHB42484.1"/>
    </source>
</evidence>
<dbReference type="PANTHER" id="PTHR45947:SF3">
    <property type="entry name" value="SULFOQUINOVOSYL TRANSFERASE SQD2"/>
    <property type="match status" value="1"/>
</dbReference>
<dbReference type="SUPFAM" id="SSF53756">
    <property type="entry name" value="UDP-Glycosyltransferase/glycogen phosphorylase"/>
    <property type="match status" value="1"/>
</dbReference>
<dbReference type="Pfam" id="PF00534">
    <property type="entry name" value="Glycos_transf_1"/>
    <property type="match status" value="1"/>
</dbReference>
<dbReference type="Gene3D" id="3.40.50.2000">
    <property type="entry name" value="Glycogen Phosphorylase B"/>
    <property type="match status" value="2"/>
</dbReference>
<dbReference type="AlphaFoldDB" id="A0A413W8L3"/>
<dbReference type="GO" id="GO:0016757">
    <property type="term" value="F:glycosyltransferase activity"/>
    <property type="evidence" value="ECO:0007669"/>
    <property type="project" value="InterPro"/>
</dbReference>
<gene>
    <name evidence="2" type="ORF">DW885_00165</name>
</gene>
<protein>
    <submittedName>
        <fullName evidence="2">Glycosyltransferase family 1 protein</fullName>
    </submittedName>
</protein>
<dbReference type="InterPro" id="IPR050194">
    <property type="entry name" value="Glycosyltransferase_grp1"/>
</dbReference>